<name>A0ABX6N710_9BURK</name>
<keyword evidence="3" id="KW-0964">Secreted</keyword>
<evidence type="ECO:0000256" key="2">
    <source>
        <dbReference type="ARBA" id="ARBA00004613"/>
    </source>
</evidence>
<feature type="domain" description="Haemolysin-type calcium binding-related" evidence="9">
    <location>
        <begin position="784"/>
        <end position="823"/>
    </location>
</feature>
<dbReference type="InterPro" id="IPR050557">
    <property type="entry name" value="RTX_toxin/Mannuronan_C5-epim"/>
</dbReference>
<dbReference type="InterPro" id="IPR018511">
    <property type="entry name" value="Hemolysin-typ_Ca-bd_CS"/>
</dbReference>
<dbReference type="InterPro" id="IPR001343">
    <property type="entry name" value="Hemolysn_Ca-bd"/>
</dbReference>
<gene>
    <name evidence="10" type="ORF">HKT17_09035</name>
</gene>
<keyword evidence="4" id="KW-0800">Toxin</keyword>
<dbReference type="Proteomes" id="UP000501130">
    <property type="component" value="Chromosome"/>
</dbReference>
<evidence type="ECO:0000256" key="4">
    <source>
        <dbReference type="ARBA" id="ARBA00022656"/>
    </source>
</evidence>
<organism evidence="10 11">
    <name type="scientific">Limnobacter profundi</name>
    <dbReference type="NCBI Taxonomy" id="2732163"/>
    <lineage>
        <taxon>Bacteria</taxon>
        <taxon>Pseudomonadati</taxon>
        <taxon>Pseudomonadota</taxon>
        <taxon>Betaproteobacteria</taxon>
        <taxon>Burkholderiales</taxon>
        <taxon>Burkholderiaceae</taxon>
        <taxon>Limnobacter</taxon>
    </lineage>
</organism>
<feature type="domain" description="Haemolysin-type calcium binding-related" evidence="9">
    <location>
        <begin position="584"/>
        <end position="628"/>
    </location>
</feature>
<dbReference type="Gene3D" id="2.150.10.10">
    <property type="entry name" value="Serralysin-like metalloprotease, C-terminal"/>
    <property type="match status" value="8"/>
</dbReference>
<dbReference type="InterPro" id="IPR003995">
    <property type="entry name" value="RTX_toxin_determinant-A"/>
</dbReference>
<evidence type="ECO:0000256" key="3">
    <source>
        <dbReference type="ARBA" id="ARBA00022525"/>
    </source>
</evidence>
<dbReference type="PROSITE" id="PS00018">
    <property type="entry name" value="EF_HAND_1"/>
    <property type="match status" value="1"/>
</dbReference>
<keyword evidence="7" id="KW-0843">Virulence</keyword>
<keyword evidence="8" id="KW-0472">Membrane</keyword>
<accession>A0ABX6N710</accession>
<dbReference type="EMBL" id="CP053084">
    <property type="protein sequence ID" value="QJR29843.1"/>
    <property type="molecule type" value="Genomic_DNA"/>
</dbReference>
<evidence type="ECO:0000313" key="10">
    <source>
        <dbReference type="EMBL" id="QJR29843.1"/>
    </source>
</evidence>
<sequence>MIANNYAFNTAVAVSSGKFIGNVLHESYQASLIRANELAQILDIYQNSDDESSCPIILDLDGDGVETLNMADTSVYFDHNRDGFAEATGWAGADDGILVRDLNGNGQIDNGGELFGDNTLVNGVRAANGFEALKALDNNKDGKFSSADTAWNTVKVWKDSNSNGSVDTGEILTLAQAKVASINLDYNFWSPNDNEADNDHLQTSSYTTTDGQVREAHDVWFATNRSDSVQLAQIEVPDNILAMINLQGMGTLPSLHNAMVMDTTGGLKQWVEQLEAKLFAPQNTAPLTPAELYANTRTLMFKWAGVDHLPGDDYMETLDTRELTLIEKVLGVTPEESFKATVRPGNVSVQNLSAAFNVLQQQVTNDILKQTTFKPVFDSIKLKFNETSSQIEFDLTQTAAVLKQLVANAEAIDQITWVALFKKALGLSVDSPDNMLSTGLAQIYSNDPQFKDIWNAAPVGYLLVGSDSSDTVYNFDHPSFQAQPLLQNGGEGNDTLQAFQSRPATLGGGDGDDKLIGGTANDLLIGGKGNDTLKGQEGADTYWYFKGDGRDVIHVGNTGSTANDTLVLKNIKSTDVVLQQSLLNLVITFKGTDSGSITIENHFNHWNSQNYELGKIEFSDGVVWTKATIASKVLAPTAGNDILIGTKAANTIAGNAGDDTISGGEGNDTLRGLTGNDILNGDGGNDSLYGGTDHDHLYGGIGDDMLYGEAGTDSLCGDDGADTLQGGHGDDYLEGGNGSDTFVYHNGDGRDVISKNYNETNNTETLKLLDLLPSQVKFFREYNDLLIQVSGSSNDVIRISGHFDAFGAGQHYLDRIQFADASIMPSSTFSSMATQYTDNTRTVNGTNAAEALSGNNQNDMIYAGAGNDKLTGGVGDDYLAGEAGNDTYVFRKGHGRDTIDVLGGTSTGFAEVETLHLIDTNSTDVVLTRNHLDDLLVQIKSSPNDLITVSSHFAQVDAGAAAIDSIVFADGVTWNAATIRSTVLAATTANDHIQGYATNDTLYGGDGNDLITGKAGADTLYGQNGNDYLDGGSGNDKLYGGEHHDELHGGDGDDTLRGDAGNDTLYGGLGNDVLEGSAGDDRLMGEEGNNTYLYYQNHGHDVIANGDTSGTNTLRLVNINQNDIVLRREYGNLSIQFKNNSGDQITVENHFYYGDMVSNYSLDRIQFADGSIWNTERINAEALKGTVNNDLIEGFDTPNTIDAGDGNDQIYGGYDNDHLTGGAGNDSISGNFGNDTIFGGIGNDFVYGNEGDDFIWGNAGADTLEGNEGNDTIQGGTGTDIMTGGEGSDTFIVKAGDGKDAIIATSYSTNPEDFDTLSFTDLSSAQLTLRRVYDDLVITNSVNSTDEVRVSSHFVDEGFNTDSLDLIKTSDGVQWNASTIRTMSLKASNGSDTIIAFSSADVVRGLSGNDLIDGKAGNDQLFGDAGSDTIYGGDGSDRISGGTGNDLLYGGNGHDTFTFNKGDGRDTVYVNEAFGGNATETLILGNMNSTEVNLLRYNGSLYVQQKNSISDHVQIVSHFAGGANALDKIIFSDGLTWDTATINAMSVNAPVDPDSV</sequence>
<dbReference type="PANTHER" id="PTHR38340:SF1">
    <property type="entry name" value="S-LAYER PROTEIN"/>
    <property type="match status" value="1"/>
</dbReference>
<dbReference type="Pfam" id="PF06594">
    <property type="entry name" value="HCBP_related"/>
    <property type="match status" value="5"/>
</dbReference>
<dbReference type="PANTHER" id="PTHR38340">
    <property type="entry name" value="S-LAYER PROTEIN"/>
    <property type="match status" value="1"/>
</dbReference>
<dbReference type="Pfam" id="PF00353">
    <property type="entry name" value="HemolysinCabind"/>
    <property type="match status" value="10"/>
</dbReference>
<dbReference type="PRINTS" id="PR01488">
    <property type="entry name" value="RTXTOXINA"/>
</dbReference>
<evidence type="ECO:0000256" key="1">
    <source>
        <dbReference type="ARBA" id="ARBA00004370"/>
    </source>
</evidence>
<evidence type="ECO:0000256" key="6">
    <source>
        <dbReference type="ARBA" id="ARBA00022837"/>
    </source>
</evidence>
<evidence type="ECO:0000313" key="11">
    <source>
        <dbReference type="Proteomes" id="UP000501130"/>
    </source>
</evidence>
<evidence type="ECO:0000256" key="7">
    <source>
        <dbReference type="ARBA" id="ARBA00023026"/>
    </source>
</evidence>
<feature type="domain" description="Haemolysin-type calcium binding-related" evidence="9">
    <location>
        <begin position="1135"/>
        <end position="1175"/>
    </location>
</feature>
<dbReference type="SUPFAM" id="SSF51120">
    <property type="entry name" value="beta-Roll"/>
    <property type="match status" value="8"/>
</dbReference>
<dbReference type="InterPro" id="IPR010566">
    <property type="entry name" value="Haemolys_ca-bd"/>
</dbReference>
<dbReference type="PROSITE" id="PS00330">
    <property type="entry name" value="HEMOLYSIN_CALCIUM"/>
    <property type="match status" value="8"/>
</dbReference>
<evidence type="ECO:0000256" key="8">
    <source>
        <dbReference type="ARBA" id="ARBA00023136"/>
    </source>
</evidence>
<comment type="subcellular location">
    <subcellularLocation>
        <location evidence="1">Membrane</location>
    </subcellularLocation>
    <subcellularLocation>
        <location evidence="2">Secreted</location>
    </subcellularLocation>
</comment>
<evidence type="ECO:0000256" key="5">
    <source>
        <dbReference type="ARBA" id="ARBA00022737"/>
    </source>
</evidence>
<protein>
    <recommendedName>
        <fullName evidence="9">Haemolysin-type calcium binding-related domain-containing protein</fullName>
    </recommendedName>
</protein>
<dbReference type="PRINTS" id="PR00313">
    <property type="entry name" value="CABNDNGRPT"/>
</dbReference>
<reference evidence="10 11" key="1">
    <citation type="submission" date="2020-05" db="EMBL/GenBank/DDBJ databases">
        <title>Compete genome of Limnobacter sp. SAORIC-580.</title>
        <authorList>
            <person name="Song J."/>
            <person name="Cho J.-C."/>
        </authorList>
    </citation>
    <scope>NUCLEOTIDE SEQUENCE [LARGE SCALE GENOMIC DNA]</scope>
    <source>
        <strain evidence="10 11">SAORIC-580</strain>
    </source>
</reference>
<keyword evidence="5" id="KW-0677">Repeat</keyword>
<proteinExistence type="predicted"/>
<keyword evidence="6" id="KW-0106">Calcium</keyword>
<dbReference type="InterPro" id="IPR018247">
    <property type="entry name" value="EF_Hand_1_Ca_BS"/>
</dbReference>
<feature type="domain" description="Haemolysin-type calcium binding-related" evidence="9">
    <location>
        <begin position="934"/>
        <end position="978"/>
    </location>
</feature>
<keyword evidence="11" id="KW-1185">Reference proteome</keyword>
<feature type="domain" description="Haemolysin-type calcium binding-related" evidence="9">
    <location>
        <begin position="1502"/>
        <end position="1541"/>
    </location>
</feature>
<evidence type="ECO:0000259" key="9">
    <source>
        <dbReference type="Pfam" id="PF06594"/>
    </source>
</evidence>
<dbReference type="InterPro" id="IPR011049">
    <property type="entry name" value="Serralysin-like_metalloprot_C"/>
</dbReference>